<evidence type="ECO:0000256" key="2">
    <source>
        <dbReference type="SAM" id="MobiDB-lite"/>
    </source>
</evidence>
<dbReference type="Gene3D" id="1.20.920.10">
    <property type="entry name" value="Bromodomain-like"/>
    <property type="match status" value="1"/>
</dbReference>
<proteinExistence type="predicted"/>
<sequence>MGAGSDAADQNAMSSSPVPPAQVADSLKKMARVVNNLVARADCVPFREPVDWKGLQLHDYPKIIKVHSLQVQGIIHLALTEMTPQPEADGSGHNK</sequence>
<dbReference type="EMBL" id="AGNL01021785">
    <property type="protein sequence ID" value="EJK60013.1"/>
    <property type="molecule type" value="Genomic_DNA"/>
</dbReference>
<dbReference type="Proteomes" id="UP000266841">
    <property type="component" value="Unassembled WGS sequence"/>
</dbReference>
<evidence type="ECO:0000313" key="3">
    <source>
        <dbReference type="EMBL" id="EJK60013.1"/>
    </source>
</evidence>
<accession>K0S1P3</accession>
<evidence type="ECO:0000313" key="4">
    <source>
        <dbReference type="Proteomes" id="UP000266841"/>
    </source>
</evidence>
<feature type="region of interest" description="Disordered" evidence="2">
    <location>
        <begin position="1"/>
        <end position="23"/>
    </location>
</feature>
<name>K0S1P3_THAOC</name>
<keyword evidence="4" id="KW-1185">Reference proteome</keyword>
<dbReference type="OrthoDB" id="21449at2759"/>
<gene>
    <name evidence="3" type="ORF">THAOC_19707</name>
</gene>
<dbReference type="AlphaFoldDB" id="K0S1P3"/>
<dbReference type="SUPFAM" id="SSF47370">
    <property type="entry name" value="Bromodomain"/>
    <property type="match status" value="1"/>
</dbReference>
<keyword evidence="1" id="KW-0103">Bromodomain</keyword>
<dbReference type="InterPro" id="IPR036427">
    <property type="entry name" value="Bromodomain-like_sf"/>
</dbReference>
<evidence type="ECO:0000256" key="1">
    <source>
        <dbReference type="ARBA" id="ARBA00023117"/>
    </source>
</evidence>
<comment type="caution">
    <text evidence="3">The sequence shown here is derived from an EMBL/GenBank/DDBJ whole genome shotgun (WGS) entry which is preliminary data.</text>
</comment>
<organism evidence="3 4">
    <name type="scientific">Thalassiosira oceanica</name>
    <name type="common">Marine diatom</name>
    <dbReference type="NCBI Taxonomy" id="159749"/>
    <lineage>
        <taxon>Eukaryota</taxon>
        <taxon>Sar</taxon>
        <taxon>Stramenopiles</taxon>
        <taxon>Ochrophyta</taxon>
        <taxon>Bacillariophyta</taxon>
        <taxon>Coscinodiscophyceae</taxon>
        <taxon>Thalassiosirophycidae</taxon>
        <taxon>Thalassiosirales</taxon>
        <taxon>Thalassiosiraceae</taxon>
        <taxon>Thalassiosira</taxon>
    </lineage>
</organism>
<protein>
    <submittedName>
        <fullName evidence="3">Uncharacterized protein</fullName>
    </submittedName>
</protein>
<reference evidence="3 4" key="1">
    <citation type="journal article" date="2012" name="Genome Biol.">
        <title>Genome and low-iron response of an oceanic diatom adapted to chronic iron limitation.</title>
        <authorList>
            <person name="Lommer M."/>
            <person name="Specht M."/>
            <person name="Roy A.S."/>
            <person name="Kraemer L."/>
            <person name="Andreson R."/>
            <person name="Gutowska M.A."/>
            <person name="Wolf J."/>
            <person name="Bergner S.V."/>
            <person name="Schilhabel M.B."/>
            <person name="Klostermeier U.C."/>
            <person name="Beiko R.G."/>
            <person name="Rosenstiel P."/>
            <person name="Hippler M."/>
            <person name="Laroche J."/>
        </authorList>
    </citation>
    <scope>NUCLEOTIDE SEQUENCE [LARGE SCALE GENOMIC DNA]</scope>
    <source>
        <strain evidence="3 4">CCMP1005</strain>
    </source>
</reference>
<feature type="non-terminal residue" evidence="3">
    <location>
        <position position="95"/>
    </location>
</feature>